<dbReference type="Pfam" id="PF13976">
    <property type="entry name" value="gag_pre-integrs"/>
    <property type="match status" value="1"/>
</dbReference>
<dbReference type="Pfam" id="PF22936">
    <property type="entry name" value="Pol_BBD"/>
    <property type="match status" value="1"/>
</dbReference>
<dbReference type="InterPro" id="IPR054722">
    <property type="entry name" value="PolX-like_BBD"/>
</dbReference>
<dbReference type="PANTHER" id="PTHR42648:SF32">
    <property type="entry name" value="RIBONUCLEASE H-LIKE DOMAIN, GAG-PRE-INTEGRASE DOMAIN PROTEIN-RELATED"/>
    <property type="match status" value="1"/>
</dbReference>
<dbReference type="GO" id="GO:0015074">
    <property type="term" value="P:DNA integration"/>
    <property type="evidence" value="ECO:0007669"/>
    <property type="project" value="InterPro"/>
</dbReference>
<dbReference type="InterPro" id="IPR025724">
    <property type="entry name" value="GAG-pre-integrase_dom"/>
</dbReference>
<comment type="caution">
    <text evidence="4">The sequence shown here is derived from an EMBL/GenBank/DDBJ whole genome shotgun (WGS) entry which is preliminary data.</text>
</comment>
<feature type="compositionally biased region" description="Low complexity" evidence="2">
    <location>
        <begin position="1023"/>
        <end position="1035"/>
    </location>
</feature>
<evidence type="ECO:0000256" key="1">
    <source>
        <dbReference type="ARBA" id="ARBA00022670"/>
    </source>
</evidence>
<dbReference type="InterPro" id="IPR001584">
    <property type="entry name" value="Integrase_cat-core"/>
</dbReference>
<feature type="domain" description="Integrase catalytic" evidence="3">
    <location>
        <begin position="820"/>
        <end position="922"/>
    </location>
</feature>
<dbReference type="InterPro" id="IPR039537">
    <property type="entry name" value="Retrotran_Ty1/copia-like"/>
</dbReference>
<dbReference type="GO" id="GO:0006508">
    <property type="term" value="P:proteolysis"/>
    <property type="evidence" value="ECO:0007669"/>
    <property type="project" value="UniProtKB-KW"/>
</dbReference>
<protein>
    <submittedName>
        <fullName evidence="4">Retrovirus-related Pol polyprotein from transposon TNT 1-94</fullName>
    </submittedName>
</protein>
<evidence type="ECO:0000256" key="2">
    <source>
        <dbReference type="SAM" id="MobiDB-lite"/>
    </source>
</evidence>
<dbReference type="EMBL" id="BKCJ010002028">
    <property type="protein sequence ID" value="GEU45743.1"/>
    <property type="molecule type" value="Genomic_DNA"/>
</dbReference>
<name>A0A6L2K8J5_TANCI</name>
<reference evidence="4" key="1">
    <citation type="journal article" date="2019" name="Sci. Rep.">
        <title>Draft genome of Tanacetum cinerariifolium, the natural source of mosquito coil.</title>
        <authorList>
            <person name="Yamashiro T."/>
            <person name="Shiraishi A."/>
            <person name="Satake H."/>
            <person name="Nakayama K."/>
        </authorList>
    </citation>
    <scope>NUCLEOTIDE SEQUENCE</scope>
</reference>
<sequence length="1065" mass="120001">MTTLADKAILSGADNRPPMLEKEMYDTWKSRIELYMLNRQHRRMILESVENGPLIWPLIKENGVTKPKKYSELSPTEAIQADCDIKVTNIILQGQPPKVYALKGDDPIDSINHMMSFLTAVGTSRYPTTNNQLRNSSNPRKQATINNGRITLQPIQERQTSLATDPGIIEVKATQTVITHNASYQANDLDAYDSDCDEINTTKVALMANLSHYGSYDLAELHNHDNANHNVINQTVQAMTCSKQLNTMNHSETGIISDSNIISYSQYVSESQQAVVQNSNSPAQQDVLILSVIEQLKTQVVNCTNINMDNKSVNDTLTAELERNKEHVRVLTEGQNVDLKSKDNISDSCAQSVEIDNLKQTLSEHLKEKKAQQLEPKLYDGNVIEKTNAIVICDSEETLMLAEESRSKMILKQKDHKMSEKKVNTTPVDYNSMNYLEPTASSRPTKVEVPKELPKVSMVNTSLKKLKHHLASFDVVVKERTTATTIIEGTWRFEHTKACFRDEIFPFVKALKDLFNSFDQFLVDEPFEVQNVFHQMEQTVEQHRSQEKDIVIIKLNERIKSLSGNMKEDKIKKELEEIETINIELDHRVTKLIAENEHLKRTYKHTQEETATLREIGEQGRSLNPLNSSLDYACCLNCLWYLDSGCSKHMAGDRSQLTNFVNKFLDTVKFDNDHVVKIMGYGDHQIGNVNISRVYFVEGLRHNLFSVGQFCDSDLEVAFCQHTCFICNLEGIDLLTESQGKNLYTLSLGDMMSSSLICLLSKASKIKSWLWHRLLSYLNFGAINHLARQGLVRGLPKLKFEKDHMCSACAMGKSKKKSHKPKSEDTNQEKLYLLHMDLYGPMRVESVGISHETSVARSPQQNGVVERHNRMLIKAAHTMLIYAQALLFLWAEAVTTACYTQNRSIVRLRHGKAPYDLLHNKLPNLSFFHVLGALCYPTNDSLNLGKLQPKADIGPALHELTPTTISLGLVPNSHSSTPFIPPSRTDWDILFQPLFNKLLTPPPSFDHPTPKVIVPILEVVTPEPAASTGSPSSTTIIQDAPSPSNSQSTPETQPLVIPDNVEEDN</sequence>
<feature type="compositionally biased region" description="Polar residues" evidence="2">
    <location>
        <begin position="1041"/>
        <end position="1052"/>
    </location>
</feature>
<organism evidence="4">
    <name type="scientific">Tanacetum cinerariifolium</name>
    <name type="common">Dalmatian daisy</name>
    <name type="synonym">Chrysanthemum cinerariifolium</name>
    <dbReference type="NCBI Taxonomy" id="118510"/>
    <lineage>
        <taxon>Eukaryota</taxon>
        <taxon>Viridiplantae</taxon>
        <taxon>Streptophyta</taxon>
        <taxon>Embryophyta</taxon>
        <taxon>Tracheophyta</taxon>
        <taxon>Spermatophyta</taxon>
        <taxon>Magnoliopsida</taxon>
        <taxon>eudicotyledons</taxon>
        <taxon>Gunneridae</taxon>
        <taxon>Pentapetalae</taxon>
        <taxon>asterids</taxon>
        <taxon>campanulids</taxon>
        <taxon>Asterales</taxon>
        <taxon>Asteraceae</taxon>
        <taxon>Asteroideae</taxon>
        <taxon>Anthemideae</taxon>
        <taxon>Anthemidinae</taxon>
        <taxon>Tanacetum</taxon>
    </lineage>
</organism>
<feature type="region of interest" description="Disordered" evidence="2">
    <location>
        <begin position="1023"/>
        <end position="1065"/>
    </location>
</feature>
<proteinExistence type="predicted"/>
<dbReference type="AlphaFoldDB" id="A0A6L2K8J5"/>
<gene>
    <name evidence="4" type="ORF">Tci_017721</name>
</gene>
<dbReference type="GO" id="GO:0008233">
    <property type="term" value="F:peptidase activity"/>
    <property type="evidence" value="ECO:0007669"/>
    <property type="project" value="UniProtKB-KW"/>
</dbReference>
<accession>A0A6L2K8J5</accession>
<keyword evidence="1" id="KW-0645">Protease</keyword>
<dbReference type="PANTHER" id="PTHR42648">
    <property type="entry name" value="TRANSPOSASE, PUTATIVE-RELATED"/>
    <property type="match status" value="1"/>
</dbReference>
<dbReference type="InterPro" id="IPR012337">
    <property type="entry name" value="RNaseH-like_sf"/>
</dbReference>
<dbReference type="GO" id="GO:0003676">
    <property type="term" value="F:nucleic acid binding"/>
    <property type="evidence" value="ECO:0007669"/>
    <property type="project" value="InterPro"/>
</dbReference>
<evidence type="ECO:0000259" key="3">
    <source>
        <dbReference type="PROSITE" id="PS50994"/>
    </source>
</evidence>
<evidence type="ECO:0000313" key="4">
    <source>
        <dbReference type="EMBL" id="GEU45743.1"/>
    </source>
</evidence>
<keyword evidence="1" id="KW-0378">Hydrolase</keyword>
<dbReference type="InterPro" id="IPR036397">
    <property type="entry name" value="RNaseH_sf"/>
</dbReference>
<dbReference type="PROSITE" id="PS50994">
    <property type="entry name" value="INTEGRASE"/>
    <property type="match status" value="1"/>
</dbReference>
<dbReference type="SUPFAM" id="SSF53098">
    <property type="entry name" value="Ribonuclease H-like"/>
    <property type="match status" value="1"/>
</dbReference>
<dbReference type="Gene3D" id="3.30.420.10">
    <property type="entry name" value="Ribonuclease H-like superfamily/Ribonuclease H"/>
    <property type="match status" value="1"/>
</dbReference>